<evidence type="ECO:0000313" key="7">
    <source>
        <dbReference type="Proteomes" id="UP000249725"/>
    </source>
</evidence>
<dbReference type="EMBL" id="QFYR01000002">
    <property type="protein sequence ID" value="RAK52833.1"/>
    <property type="molecule type" value="Genomic_DNA"/>
</dbReference>
<accession>A0A328ADD1</accession>
<sequence length="207" mass="21709">MTLDDALAECPVVAIVRGVRPDEILDHAQALYDAGVRGVEVPLNSPDPIDSIRKLGEAFGDRMAFGAGTVLTAERVDAVAQVGGRIIVSPNTSCDVIRRAVELKLDPAPGFATATEAFMALEAGARHLKLFPAVTYGPAHLKQLKAVLPGQAVVWAVGGVGPDTMADWWAVGARAFGLGGEIYRAGQTVAETTEKAARVVAAARELR</sequence>
<keyword evidence="4 6" id="KW-0456">Lyase</keyword>
<dbReference type="CDD" id="cd00452">
    <property type="entry name" value="KDPG_aldolase"/>
    <property type="match status" value="1"/>
</dbReference>
<dbReference type="SUPFAM" id="SSF51569">
    <property type="entry name" value="Aldolase"/>
    <property type="match status" value="1"/>
</dbReference>
<dbReference type="PROSITE" id="PS00160">
    <property type="entry name" value="ALDOLASE_KDPG_KHG_2"/>
    <property type="match status" value="1"/>
</dbReference>
<dbReference type="Pfam" id="PF01081">
    <property type="entry name" value="Aldolase"/>
    <property type="match status" value="1"/>
</dbReference>
<dbReference type="NCBIfam" id="NF006600">
    <property type="entry name" value="PRK09140.1"/>
    <property type="match status" value="1"/>
</dbReference>
<evidence type="ECO:0000256" key="1">
    <source>
        <dbReference type="ARBA" id="ARBA00004761"/>
    </source>
</evidence>
<dbReference type="EC" id="4.1.2.21" evidence="6"/>
<comment type="pathway">
    <text evidence="1">Carbohydrate acid metabolism.</text>
</comment>
<organism evidence="6 7">
    <name type="scientific">Phenylobacterium deserti</name>
    <dbReference type="NCBI Taxonomy" id="1914756"/>
    <lineage>
        <taxon>Bacteria</taxon>
        <taxon>Pseudomonadati</taxon>
        <taxon>Pseudomonadota</taxon>
        <taxon>Alphaproteobacteria</taxon>
        <taxon>Caulobacterales</taxon>
        <taxon>Caulobacteraceae</taxon>
        <taxon>Phenylobacterium</taxon>
    </lineage>
</organism>
<name>A0A328ADD1_9CAUL</name>
<keyword evidence="7" id="KW-1185">Reference proteome</keyword>
<dbReference type="InterPro" id="IPR013785">
    <property type="entry name" value="Aldolase_TIM"/>
</dbReference>
<comment type="caution">
    <text evidence="6">The sequence shown here is derived from an EMBL/GenBank/DDBJ whole genome shotgun (WGS) entry which is preliminary data.</text>
</comment>
<keyword evidence="5" id="KW-0119">Carbohydrate metabolism</keyword>
<evidence type="ECO:0000256" key="2">
    <source>
        <dbReference type="ARBA" id="ARBA00006906"/>
    </source>
</evidence>
<dbReference type="GO" id="GO:0008674">
    <property type="term" value="F:2-dehydro-3-deoxy-6-phosphogalactonate aldolase activity"/>
    <property type="evidence" value="ECO:0007669"/>
    <property type="project" value="UniProtKB-EC"/>
</dbReference>
<evidence type="ECO:0000256" key="3">
    <source>
        <dbReference type="ARBA" id="ARBA00011233"/>
    </source>
</evidence>
<dbReference type="InterPro" id="IPR000887">
    <property type="entry name" value="Aldlse_KDPG_KHG"/>
</dbReference>
<protein>
    <submittedName>
        <fullName evidence="6">2-dehydro-3-deoxy-6-phosphogalactonate aldolase</fullName>
        <ecNumber evidence="6">4.1.2.21</ecNumber>
    </submittedName>
</protein>
<reference evidence="7" key="1">
    <citation type="submission" date="2018-05" db="EMBL/GenBank/DDBJ databases">
        <authorList>
            <person name="Li X."/>
        </authorList>
    </citation>
    <scope>NUCLEOTIDE SEQUENCE [LARGE SCALE GENOMIC DNA]</scope>
    <source>
        <strain evidence="7">YIM 73061</strain>
    </source>
</reference>
<dbReference type="Proteomes" id="UP000249725">
    <property type="component" value="Unassembled WGS sequence"/>
</dbReference>
<proteinExistence type="inferred from homology"/>
<evidence type="ECO:0000256" key="5">
    <source>
        <dbReference type="ARBA" id="ARBA00023277"/>
    </source>
</evidence>
<gene>
    <name evidence="6" type="ORF">DJ018_11665</name>
</gene>
<dbReference type="AlphaFoldDB" id="A0A328ADD1"/>
<dbReference type="PANTHER" id="PTHR30246:SF1">
    <property type="entry name" value="2-DEHYDRO-3-DEOXY-6-PHOSPHOGALACTONATE ALDOLASE-RELATED"/>
    <property type="match status" value="1"/>
</dbReference>
<comment type="subunit">
    <text evidence="3">Homotrimer.</text>
</comment>
<evidence type="ECO:0000256" key="4">
    <source>
        <dbReference type="ARBA" id="ARBA00023239"/>
    </source>
</evidence>
<dbReference type="Gene3D" id="3.20.20.70">
    <property type="entry name" value="Aldolase class I"/>
    <property type="match status" value="1"/>
</dbReference>
<dbReference type="InterPro" id="IPR031338">
    <property type="entry name" value="KDPG/KHG_AS_2"/>
</dbReference>
<dbReference type="RefSeq" id="WP_111515118.1">
    <property type="nucleotide sequence ID" value="NZ_QFYR01000002.1"/>
</dbReference>
<dbReference type="PANTHER" id="PTHR30246">
    <property type="entry name" value="2-KETO-3-DEOXY-6-PHOSPHOGLUCONATE ALDOLASE"/>
    <property type="match status" value="1"/>
</dbReference>
<comment type="similarity">
    <text evidence="2">Belongs to the KHG/KDPG aldolase family.</text>
</comment>
<dbReference type="OrthoDB" id="7204076at2"/>
<evidence type="ECO:0000313" key="6">
    <source>
        <dbReference type="EMBL" id="RAK52833.1"/>
    </source>
</evidence>